<dbReference type="SUPFAM" id="SSF56024">
    <property type="entry name" value="Phospholipase D/nuclease"/>
    <property type="match status" value="1"/>
</dbReference>
<gene>
    <name evidence="2" type="ORF">TSUD_164900</name>
</gene>
<evidence type="ECO:0000313" key="2">
    <source>
        <dbReference type="EMBL" id="GAU29640.1"/>
    </source>
</evidence>
<keyword evidence="3" id="KW-1185">Reference proteome</keyword>
<dbReference type="EMBL" id="DF973401">
    <property type="protein sequence ID" value="GAU29640.1"/>
    <property type="molecule type" value="Genomic_DNA"/>
</dbReference>
<dbReference type="Gene3D" id="3.30.870.10">
    <property type="entry name" value="Endonuclease Chain A"/>
    <property type="match status" value="1"/>
</dbReference>
<organism evidence="2 3">
    <name type="scientific">Trifolium subterraneum</name>
    <name type="common">Subterranean clover</name>
    <dbReference type="NCBI Taxonomy" id="3900"/>
    <lineage>
        <taxon>Eukaryota</taxon>
        <taxon>Viridiplantae</taxon>
        <taxon>Streptophyta</taxon>
        <taxon>Embryophyta</taxon>
        <taxon>Tracheophyta</taxon>
        <taxon>Spermatophyta</taxon>
        <taxon>Magnoliopsida</taxon>
        <taxon>eudicotyledons</taxon>
        <taxon>Gunneridae</taxon>
        <taxon>Pentapetalae</taxon>
        <taxon>rosids</taxon>
        <taxon>fabids</taxon>
        <taxon>Fabales</taxon>
        <taxon>Fabaceae</taxon>
        <taxon>Papilionoideae</taxon>
        <taxon>50 kb inversion clade</taxon>
        <taxon>NPAAA clade</taxon>
        <taxon>Hologalegina</taxon>
        <taxon>IRL clade</taxon>
        <taxon>Trifolieae</taxon>
        <taxon>Trifolium</taxon>
    </lineage>
</organism>
<evidence type="ECO:0000256" key="1">
    <source>
        <dbReference type="SAM" id="MobiDB-lite"/>
    </source>
</evidence>
<protein>
    <submittedName>
        <fullName evidence="2">Uncharacterized protein</fullName>
    </submittedName>
</protein>
<reference evidence="3" key="1">
    <citation type="journal article" date="2017" name="Front. Plant Sci.">
        <title>Climate Clever Clovers: New Paradigm to Reduce the Environmental Footprint of Ruminants by Breeding Low Methanogenic Forages Utilizing Haplotype Variation.</title>
        <authorList>
            <person name="Kaur P."/>
            <person name="Appels R."/>
            <person name="Bayer P.E."/>
            <person name="Keeble-Gagnere G."/>
            <person name="Wang J."/>
            <person name="Hirakawa H."/>
            <person name="Shirasawa K."/>
            <person name="Vercoe P."/>
            <person name="Stefanova K."/>
            <person name="Durmic Z."/>
            <person name="Nichols P."/>
            <person name="Revell C."/>
            <person name="Isobe S.N."/>
            <person name="Edwards D."/>
            <person name="Erskine W."/>
        </authorList>
    </citation>
    <scope>NUCLEOTIDE SEQUENCE [LARGE SCALE GENOMIC DNA]</scope>
    <source>
        <strain evidence="3">cv. Daliak</strain>
    </source>
</reference>
<sequence>MPHIKTFARYNNQNLAKRTTVLTNKELQDKSPAQETSEIKKTKLTTLTGPTRDTTHSSSEVIIQLPVPYELPPLPYTSEGDVPWSWDRRYFKKDDYGQVWPRM</sequence>
<proteinExistence type="predicted"/>
<feature type="region of interest" description="Disordered" evidence="1">
    <location>
        <begin position="22"/>
        <end position="59"/>
    </location>
</feature>
<name>A0A2Z6N0T1_TRISU</name>
<dbReference type="Proteomes" id="UP000242715">
    <property type="component" value="Unassembled WGS sequence"/>
</dbReference>
<feature type="compositionally biased region" description="Polar residues" evidence="1">
    <location>
        <begin position="22"/>
        <end position="35"/>
    </location>
</feature>
<dbReference type="AlphaFoldDB" id="A0A2Z6N0T1"/>
<accession>A0A2Z6N0T1</accession>
<evidence type="ECO:0000313" key="3">
    <source>
        <dbReference type="Proteomes" id="UP000242715"/>
    </source>
</evidence>